<accession>A9WS53</accession>
<reference evidence="4" key="1">
    <citation type="journal article" date="2008" name="J. Bacteriol.">
        <title>Genome sequence of the fish pathogen Renibacterium salmoninarum suggests reductive evolution away from an environmental Arthrobacter ancestor.</title>
        <authorList>
            <person name="Wiens G.D."/>
            <person name="Rockey D.D."/>
            <person name="Wu Z."/>
            <person name="Chang J."/>
            <person name="Levy R."/>
            <person name="Crane S."/>
            <person name="Chen D.S."/>
            <person name="Capri G.R."/>
            <person name="Burnett J.R."/>
            <person name="Sudheesh P.S."/>
            <person name="Schipma M.J."/>
            <person name="Burd H."/>
            <person name="Bhattacharyya A."/>
            <person name="Rhodes L.D."/>
            <person name="Kaul R."/>
            <person name="Strom M.S."/>
        </authorList>
    </citation>
    <scope>NUCLEOTIDE SEQUENCE [LARGE SCALE GENOMIC DNA]</scope>
    <source>
        <strain evidence="4">ATCC 33209 / DSM 20767 / JCM 11484 / NBRC 15589 / NCIMB 2235</strain>
    </source>
</reference>
<keyword evidence="4" id="KW-1185">Reference proteome</keyword>
<gene>
    <name evidence="3" type="ordered locus">RSal33209_2456</name>
</gene>
<dbReference type="InterPro" id="IPR005545">
    <property type="entry name" value="YCII"/>
</dbReference>
<protein>
    <submittedName>
        <fullName evidence="3">Hypothetical cytosolic protein</fullName>
    </submittedName>
</protein>
<organism evidence="3 4">
    <name type="scientific">Renibacterium salmoninarum (strain ATCC 33209 / DSM 20767 / JCM 11484 / NBRC 15589 / NCIMB 2235)</name>
    <dbReference type="NCBI Taxonomy" id="288705"/>
    <lineage>
        <taxon>Bacteria</taxon>
        <taxon>Bacillati</taxon>
        <taxon>Actinomycetota</taxon>
        <taxon>Actinomycetes</taxon>
        <taxon>Micrococcales</taxon>
        <taxon>Micrococcaceae</taxon>
        <taxon>Renibacterium</taxon>
    </lineage>
</organism>
<dbReference type="eggNOG" id="COG3795">
    <property type="taxonomic scope" value="Bacteria"/>
</dbReference>
<dbReference type="RefSeq" id="WP_012245844.1">
    <property type="nucleotide sequence ID" value="NC_010168.1"/>
</dbReference>
<evidence type="ECO:0000259" key="2">
    <source>
        <dbReference type="Pfam" id="PF03795"/>
    </source>
</evidence>
<feature type="domain" description="YCII-related" evidence="2">
    <location>
        <begin position="31"/>
        <end position="101"/>
    </location>
</feature>
<sequence>MTESSNLSTELDEFLILIHGNVRTWDERTPQDLEELGSNHGNFIGQLISQNHFVRTAALADGLTLRQSKTDITSTGAEIVGGFYIVKAASLEEAAEMARQILDFDGVAMEIRPILRPSS</sequence>
<dbReference type="EMBL" id="CP000910">
    <property type="protein sequence ID" value="ABY24182.1"/>
    <property type="molecule type" value="Genomic_DNA"/>
</dbReference>
<dbReference type="InterPro" id="IPR011008">
    <property type="entry name" value="Dimeric_a/b-barrel"/>
</dbReference>
<dbReference type="HOGENOM" id="CLU_2059485_0_0_11"/>
<comment type="similarity">
    <text evidence="1">Belongs to the YciI family.</text>
</comment>
<evidence type="ECO:0000313" key="4">
    <source>
        <dbReference type="Proteomes" id="UP000002007"/>
    </source>
</evidence>
<evidence type="ECO:0000313" key="3">
    <source>
        <dbReference type="EMBL" id="ABY24182.1"/>
    </source>
</evidence>
<dbReference type="SUPFAM" id="SSF54909">
    <property type="entry name" value="Dimeric alpha+beta barrel"/>
    <property type="match status" value="1"/>
</dbReference>
<name>A9WS53_RENSM</name>
<dbReference type="STRING" id="288705.RSal33209_2456"/>
<dbReference type="Pfam" id="PF03795">
    <property type="entry name" value="YCII"/>
    <property type="match status" value="1"/>
</dbReference>
<dbReference type="Gene3D" id="3.30.70.1060">
    <property type="entry name" value="Dimeric alpha+beta barrel"/>
    <property type="match status" value="1"/>
</dbReference>
<dbReference type="AlphaFoldDB" id="A9WS53"/>
<dbReference type="Proteomes" id="UP000002007">
    <property type="component" value="Chromosome"/>
</dbReference>
<dbReference type="KEGG" id="rsa:RSal33209_2456"/>
<proteinExistence type="inferred from homology"/>
<evidence type="ECO:0000256" key="1">
    <source>
        <dbReference type="ARBA" id="ARBA00007689"/>
    </source>
</evidence>